<evidence type="ECO:0000256" key="1">
    <source>
        <dbReference type="ARBA" id="ARBA00007789"/>
    </source>
</evidence>
<dbReference type="Proteomes" id="UP000095463">
    <property type="component" value="Unassembled WGS sequence"/>
</dbReference>
<organism evidence="4 5">
    <name type="scientific">Devosia insulae DS-56</name>
    <dbReference type="NCBI Taxonomy" id="1116389"/>
    <lineage>
        <taxon>Bacteria</taxon>
        <taxon>Pseudomonadati</taxon>
        <taxon>Pseudomonadota</taxon>
        <taxon>Alphaproteobacteria</taxon>
        <taxon>Hyphomicrobiales</taxon>
        <taxon>Devosiaceae</taxon>
        <taxon>Devosia</taxon>
    </lineage>
</organism>
<dbReference type="AlphaFoldDB" id="A0A1E5XTU3"/>
<feature type="domain" description="Luciferase-like" evidence="3">
    <location>
        <begin position="8"/>
        <end position="304"/>
    </location>
</feature>
<protein>
    <recommendedName>
        <fullName evidence="2">Luciferase-like monooxygenase</fullName>
    </recommendedName>
</protein>
<dbReference type="PANTHER" id="PTHR30137:SF6">
    <property type="entry name" value="LUCIFERASE-LIKE MONOOXYGENASE"/>
    <property type="match status" value="1"/>
</dbReference>
<dbReference type="PANTHER" id="PTHR30137">
    <property type="entry name" value="LUCIFERASE-LIKE MONOOXYGENASE"/>
    <property type="match status" value="1"/>
</dbReference>
<dbReference type="GO" id="GO:0016705">
    <property type="term" value="F:oxidoreductase activity, acting on paired donors, with incorporation or reduction of molecular oxygen"/>
    <property type="evidence" value="ECO:0007669"/>
    <property type="project" value="InterPro"/>
</dbReference>
<sequence length="331" mass="35500">MTTLPLSILDLAPVSEGTSTPDALRHIIALAKLGDELGFTRLWYAEHHGMPSIASSSPEVLIATAAANTSRIRVGSGGVMLPNHVPLRVVETYRTLNGLNPGRIDLGIGRAGGSDGRTLQALRSVGGEYFAQELAEMLAFEEANFAPDHPFHQVMVVPERVELPPVYLLGSSGASAQAAGQLGVGYSFAAHFSATPAGPAFAAYRAAFTPTDAFPKPHAIIAVSALVAPTDEEAQFLARSQELMWALFHSGQVRKLVSPEEAAAHQYSPHETRIIEGQRPLWIVGSPSTVKAAIEKKVEESGADEVMVTTTMYDYELRLRSFRLLSEAFGL</sequence>
<dbReference type="CDD" id="cd00347">
    <property type="entry name" value="Flavin_utilizing_monoxygenases"/>
    <property type="match status" value="1"/>
</dbReference>
<dbReference type="InterPro" id="IPR011251">
    <property type="entry name" value="Luciferase-like_dom"/>
</dbReference>
<comment type="caution">
    <text evidence="4">The sequence shown here is derived from an EMBL/GenBank/DDBJ whole genome shotgun (WGS) entry which is preliminary data.</text>
</comment>
<dbReference type="GO" id="GO:0005829">
    <property type="term" value="C:cytosol"/>
    <property type="evidence" value="ECO:0007669"/>
    <property type="project" value="TreeGrafter"/>
</dbReference>
<dbReference type="FunFam" id="3.20.20.30:FF:000002">
    <property type="entry name" value="LLM class flavin-dependent oxidoreductase"/>
    <property type="match status" value="1"/>
</dbReference>
<keyword evidence="5" id="KW-1185">Reference proteome</keyword>
<dbReference type="NCBIfam" id="TIGR03558">
    <property type="entry name" value="oxido_grp_1"/>
    <property type="match status" value="1"/>
</dbReference>
<gene>
    <name evidence="4" type="ORF">VW23_013390</name>
</gene>
<evidence type="ECO:0000259" key="3">
    <source>
        <dbReference type="Pfam" id="PF00296"/>
    </source>
</evidence>
<dbReference type="InterPro" id="IPR036661">
    <property type="entry name" value="Luciferase-like_sf"/>
</dbReference>
<accession>A0A1E5XTU3</accession>
<dbReference type="Gene3D" id="3.20.20.30">
    <property type="entry name" value="Luciferase-like domain"/>
    <property type="match status" value="1"/>
</dbReference>
<dbReference type="EMBL" id="LAJE02000097">
    <property type="protein sequence ID" value="OEO32035.1"/>
    <property type="molecule type" value="Genomic_DNA"/>
</dbReference>
<comment type="similarity">
    <text evidence="1">To bacterial alkanal monooxygenase alpha and beta chains.</text>
</comment>
<dbReference type="Pfam" id="PF00296">
    <property type="entry name" value="Bac_luciferase"/>
    <property type="match status" value="1"/>
</dbReference>
<dbReference type="RefSeq" id="WP_069908792.1">
    <property type="nucleotide sequence ID" value="NZ_LAJE02000097.1"/>
</dbReference>
<dbReference type="InterPro" id="IPR019949">
    <property type="entry name" value="CmoO-like"/>
</dbReference>
<dbReference type="SUPFAM" id="SSF51679">
    <property type="entry name" value="Bacterial luciferase-like"/>
    <property type="match status" value="1"/>
</dbReference>
<evidence type="ECO:0000256" key="2">
    <source>
        <dbReference type="ARBA" id="ARBA00074555"/>
    </source>
</evidence>
<evidence type="ECO:0000313" key="5">
    <source>
        <dbReference type="Proteomes" id="UP000095463"/>
    </source>
</evidence>
<dbReference type="InterPro" id="IPR050766">
    <property type="entry name" value="Bact_Lucif_Oxidored"/>
</dbReference>
<name>A0A1E5XTU3_9HYPH</name>
<reference evidence="4 5" key="1">
    <citation type="journal article" date="2015" name="Genome Announc.">
        <title>Genome Assemblies of Three Soil-Associated Devosia species: D. insulae, D. limi, and D. soli.</title>
        <authorList>
            <person name="Hassan Y.I."/>
            <person name="Lepp D."/>
            <person name="Zhou T."/>
        </authorList>
    </citation>
    <scope>NUCLEOTIDE SEQUENCE [LARGE SCALE GENOMIC DNA]</scope>
    <source>
        <strain evidence="4 5">DS-56</strain>
    </source>
</reference>
<dbReference type="OrthoDB" id="9780518at2"/>
<proteinExistence type="predicted"/>
<evidence type="ECO:0000313" key="4">
    <source>
        <dbReference type="EMBL" id="OEO32035.1"/>
    </source>
</evidence>